<accession>M7ASZ3</accession>
<evidence type="ECO:0000313" key="2">
    <source>
        <dbReference type="Proteomes" id="UP000031443"/>
    </source>
</evidence>
<evidence type="ECO:0000313" key="1">
    <source>
        <dbReference type="EMBL" id="EMP28486.1"/>
    </source>
</evidence>
<dbReference type="AlphaFoldDB" id="M7ASZ3"/>
<proteinExistence type="predicted"/>
<gene>
    <name evidence="1" type="ORF">UY3_14420</name>
</gene>
<keyword evidence="2" id="KW-1185">Reference proteome</keyword>
<dbReference type="Proteomes" id="UP000031443">
    <property type="component" value="Unassembled WGS sequence"/>
</dbReference>
<protein>
    <submittedName>
        <fullName evidence="1">Uncharacterized protein</fullName>
    </submittedName>
</protein>
<name>M7ASZ3_CHEMY</name>
<sequence>MRCSLPTSGVDPVLSIPPLASVSYSYCGLEGFTVHTRRMPETDEEKTKEEDLDDMYSEILQASDCEQRAWRVNIADIMETEKVDTKNGQELERKRQQQDIMGLLWQQTQML</sequence>
<reference evidence="2" key="1">
    <citation type="journal article" date="2013" name="Nat. Genet.">
        <title>The draft genomes of soft-shell turtle and green sea turtle yield insights into the development and evolution of the turtle-specific body plan.</title>
        <authorList>
            <person name="Wang Z."/>
            <person name="Pascual-Anaya J."/>
            <person name="Zadissa A."/>
            <person name="Li W."/>
            <person name="Niimura Y."/>
            <person name="Huang Z."/>
            <person name="Li C."/>
            <person name="White S."/>
            <person name="Xiong Z."/>
            <person name="Fang D."/>
            <person name="Wang B."/>
            <person name="Ming Y."/>
            <person name="Chen Y."/>
            <person name="Zheng Y."/>
            <person name="Kuraku S."/>
            <person name="Pignatelli M."/>
            <person name="Herrero J."/>
            <person name="Beal K."/>
            <person name="Nozawa M."/>
            <person name="Li Q."/>
            <person name="Wang J."/>
            <person name="Zhang H."/>
            <person name="Yu L."/>
            <person name="Shigenobu S."/>
            <person name="Wang J."/>
            <person name="Liu J."/>
            <person name="Flicek P."/>
            <person name="Searle S."/>
            <person name="Wang J."/>
            <person name="Kuratani S."/>
            <person name="Yin Y."/>
            <person name="Aken B."/>
            <person name="Zhang G."/>
            <person name="Irie N."/>
        </authorList>
    </citation>
    <scope>NUCLEOTIDE SEQUENCE [LARGE SCALE GENOMIC DNA]</scope>
</reference>
<dbReference type="EMBL" id="KB563344">
    <property type="protein sequence ID" value="EMP28486.1"/>
    <property type="molecule type" value="Genomic_DNA"/>
</dbReference>
<organism evidence="1 2">
    <name type="scientific">Chelonia mydas</name>
    <name type="common">Green sea-turtle</name>
    <name type="synonym">Chelonia agassizi</name>
    <dbReference type="NCBI Taxonomy" id="8469"/>
    <lineage>
        <taxon>Eukaryota</taxon>
        <taxon>Metazoa</taxon>
        <taxon>Chordata</taxon>
        <taxon>Craniata</taxon>
        <taxon>Vertebrata</taxon>
        <taxon>Euteleostomi</taxon>
        <taxon>Archelosauria</taxon>
        <taxon>Testudinata</taxon>
        <taxon>Testudines</taxon>
        <taxon>Cryptodira</taxon>
        <taxon>Durocryptodira</taxon>
        <taxon>Americhelydia</taxon>
        <taxon>Chelonioidea</taxon>
        <taxon>Cheloniidae</taxon>
        <taxon>Chelonia</taxon>
    </lineage>
</organism>